<feature type="compositionally biased region" description="Basic and acidic residues" evidence="1">
    <location>
        <begin position="193"/>
        <end position="209"/>
    </location>
</feature>
<dbReference type="OrthoDB" id="3541690at2"/>
<comment type="caution">
    <text evidence="2">The sequence shown here is derived from an EMBL/GenBank/DDBJ whole genome shotgun (WGS) entry which is preliminary data.</text>
</comment>
<name>A0A4Y3WQX7_9PSEU</name>
<feature type="compositionally biased region" description="Basic and acidic residues" evidence="1">
    <location>
        <begin position="217"/>
        <end position="242"/>
    </location>
</feature>
<dbReference type="EMBL" id="BJNG01000017">
    <property type="protein sequence ID" value="GEC20209.1"/>
    <property type="molecule type" value="Genomic_DNA"/>
</dbReference>
<accession>A0A4Y3WQX7</accession>
<evidence type="ECO:0000313" key="3">
    <source>
        <dbReference type="Proteomes" id="UP000320338"/>
    </source>
</evidence>
<evidence type="ECO:0000313" key="2">
    <source>
        <dbReference type="EMBL" id="GEC20209.1"/>
    </source>
</evidence>
<feature type="compositionally biased region" description="Low complexity" evidence="1">
    <location>
        <begin position="163"/>
        <end position="186"/>
    </location>
</feature>
<feature type="region of interest" description="Disordered" evidence="1">
    <location>
        <begin position="150"/>
        <end position="242"/>
    </location>
</feature>
<dbReference type="AlphaFoldDB" id="A0A4Y3WQX7"/>
<proteinExistence type="predicted"/>
<organism evidence="2 3">
    <name type="scientific">Pseudonocardia hydrocarbonoxydans</name>
    <dbReference type="NCBI Taxonomy" id="76726"/>
    <lineage>
        <taxon>Bacteria</taxon>
        <taxon>Bacillati</taxon>
        <taxon>Actinomycetota</taxon>
        <taxon>Actinomycetes</taxon>
        <taxon>Pseudonocardiales</taxon>
        <taxon>Pseudonocardiaceae</taxon>
        <taxon>Pseudonocardia</taxon>
    </lineage>
</organism>
<keyword evidence="3" id="KW-1185">Reference proteome</keyword>
<protein>
    <submittedName>
        <fullName evidence="2">Uncharacterized protein</fullName>
    </submittedName>
</protein>
<reference evidence="2 3" key="1">
    <citation type="submission" date="2019-06" db="EMBL/GenBank/DDBJ databases">
        <title>Whole genome shotgun sequence of Pseudonocardia hydrocarbonoxydans NBRC 14498.</title>
        <authorList>
            <person name="Hosoyama A."/>
            <person name="Uohara A."/>
            <person name="Ohji S."/>
            <person name="Ichikawa N."/>
        </authorList>
    </citation>
    <scope>NUCLEOTIDE SEQUENCE [LARGE SCALE GENOMIC DNA]</scope>
    <source>
        <strain evidence="2 3">NBRC 14498</strain>
    </source>
</reference>
<dbReference type="RefSeq" id="WP_141278728.1">
    <property type="nucleotide sequence ID" value="NZ_BJNG01000017.1"/>
</dbReference>
<gene>
    <name evidence="2" type="ORF">PHY01_24920</name>
</gene>
<evidence type="ECO:0000256" key="1">
    <source>
        <dbReference type="SAM" id="MobiDB-lite"/>
    </source>
</evidence>
<dbReference type="Proteomes" id="UP000320338">
    <property type="component" value="Unassembled WGS sequence"/>
</dbReference>
<sequence length="303" mass="32275">MDLDDLADALYGGPPADFVATRDEAVRAARARGDREFATAAGRLRRPTRAAWLANLLARHRREQLDGLLALAGSLADAQRTLDGAALRELSSQRRRLVAGMAREAGRLAREAHEPVGDALLRELADILEAALADPVVADEVRSGRLTRTITYSGFGPDADPQAAARRSAERAAAAPAAAAPEPAAEPAEDPAEVARREREQQERRRDLADAEAAEATARDRRDAAEAEHERAAQEHERARERVATLTAELEAAQRHERTAAAQGREAAAAARAAAREAGVAATRTARARARVEDACAGGHTGV</sequence>